<proteinExistence type="predicted"/>
<evidence type="ECO:0000259" key="3">
    <source>
        <dbReference type="PROSITE" id="PS50887"/>
    </source>
</evidence>
<dbReference type="InterPro" id="IPR001633">
    <property type="entry name" value="EAL_dom"/>
</dbReference>
<dbReference type="InterPro" id="IPR000160">
    <property type="entry name" value="GGDEF_dom"/>
</dbReference>
<dbReference type="CDD" id="cd01948">
    <property type="entry name" value="EAL"/>
    <property type="match status" value="1"/>
</dbReference>
<dbReference type="Pfam" id="PF00990">
    <property type="entry name" value="GGDEF"/>
    <property type="match status" value="1"/>
</dbReference>
<feature type="domain" description="GGDEF" evidence="3">
    <location>
        <begin position="354"/>
        <end position="485"/>
    </location>
</feature>
<feature type="transmembrane region" description="Helical" evidence="1">
    <location>
        <begin position="143"/>
        <end position="162"/>
    </location>
</feature>
<dbReference type="PANTHER" id="PTHR33121">
    <property type="entry name" value="CYCLIC DI-GMP PHOSPHODIESTERASE PDEF"/>
    <property type="match status" value="1"/>
</dbReference>
<feature type="transmembrane region" description="Helical" evidence="1">
    <location>
        <begin position="81"/>
        <end position="101"/>
    </location>
</feature>
<dbReference type="InterPro" id="IPR050706">
    <property type="entry name" value="Cyclic-di-GMP_PDE-like"/>
</dbReference>
<evidence type="ECO:0000313" key="5">
    <source>
        <dbReference type="Proteomes" id="UP001596122"/>
    </source>
</evidence>
<reference evidence="5" key="1">
    <citation type="journal article" date="2019" name="Int. J. Syst. Evol. Microbiol.">
        <title>The Global Catalogue of Microorganisms (GCM) 10K type strain sequencing project: providing services to taxonomists for standard genome sequencing and annotation.</title>
        <authorList>
            <consortium name="The Broad Institute Genomics Platform"/>
            <consortium name="The Broad Institute Genome Sequencing Center for Infectious Disease"/>
            <person name="Wu L."/>
            <person name="Ma J."/>
        </authorList>
    </citation>
    <scope>NUCLEOTIDE SEQUENCE [LARGE SCALE GENOMIC DNA]</scope>
    <source>
        <strain evidence="5">CCUG 43114</strain>
    </source>
</reference>
<dbReference type="SMART" id="SM00052">
    <property type="entry name" value="EAL"/>
    <property type="match status" value="1"/>
</dbReference>
<dbReference type="PROSITE" id="PS50887">
    <property type="entry name" value="GGDEF"/>
    <property type="match status" value="1"/>
</dbReference>
<feature type="domain" description="EAL" evidence="2">
    <location>
        <begin position="494"/>
        <end position="747"/>
    </location>
</feature>
<dbReference type="RefSeq" id="WP_340271508.1">
    <property type="nucleotide sequence ID" value="NZ_JBBEOG010000012.1"/>
</dbReference>
<accession>A0ABW0GQH8</accession>
<dbReference type="PROSITE" id="PS50883">
    <property type="entry name" value="EAL"/>
    <property type="match status" value="1"/>
</dbReference>
<protein>
    <submittedName>
        <fullName evidence="4">Bifunctional diguanylate cyclase/phosphodiesterase</fullName>
    </submittedName>
</protein>
<name>A0ABW0GQH8_9MICO</name>
<evidence type="ECO:0000259" key="2">
    <source>
        <dbReference type="PROSITE" id="PS50883"/>
    </source>
</evidence>
<organism evidence="4 5">
    <name type="scientific">Aquipuribacter nitratireducens</name>
    <dbReference type="NCBI Taxonomy" id="650104"/>
    <lineage>
        <taxon>Bacteria</taxon>
        <taxon>Bacillati</taxon>
        <taxon>Actinomycetota</taxon>
        <taxon>Actinomycetes</taxon>
        <taxon>Micrococcales</taxon>
        <taxon>Intrasporangiaceae</taxon>
        <taxon>Aquipuribacter</taxon>
    </lineage>
</organism>
<dbReference type="Gene3D" id="3.20.20.450">
    <property type="entry name" value="EAL domain"/>
    <property type="match status" value="1"/>
</dbReference>
<dbReference type="PANTHER" id="PTHR33121:SF70">
    <property type="entry name" value="SIGNALING PROTEIN YKOW"/>
    <property type="match status" value="1"/>
</dbReference>
<dbReference type="InterPro" id="IPR043128">
    <property type="entry name" value="Rev_trsase/Diguanyl_cyclase"/>
</dbReference>
<keyword evidence="1" id="KW-0812">Transmembrane</keyword>
<evidence type="ECO:0000313" key="4">
    <source>
        <dbReference type="EMBL" id="MFC5381772.1"/>
    </source>
</evidence>
<sequence length="758" mass="81322">MTVAQGAAVRRPWLLRARRVTAVGMVAVIVTRWAAELIQGGSSFAPTPPMLVSTLLGTFFLLALGYCVASAVALPRPTPRLLLAGGLLLWVTGSATVTASGEAHMTDFPAPGEGFFLASYVLLAAAVLGDVPRRRGWRPSSAWLDAFVVCAGTVSLAGVALVTPIGERIAAEGLGALLALLYPMLDIALLVIVLAQVVLRGRRLTLSTGAIVTGFLCLAAADSVFVLSTSMTYVTNVVVDSLYGLAFGAIVVGLCARPTVSGATLRPRSRGTALVLASLGAVAVLALDEGPGHWYTTVPAIITLLAAGARLVLALREAQGAVEARRLSLTDDLTGIPNRRAVHAELRRRITVRKPVALMLLDLDGFKEVNDSLGHAAGDAVLIEVAARLEKWAGHERLVARLGGDEFAVVCRDDDEDRLQGHARALLDELQAPLVVDDITVTMRTSLGIAVHREGETEATDLMRQADVAMYDAKNSRSEVEVYDAARDMFSRARLENVSDLRRGIDDGELVIWYQPQVDALTRRVVAMEALVRWEHPTRGLLTPISFLPDARRSGLMTGLTQTVVTSVVEDAQRWRRLGLDFTVSFNCAPPELLGGQVLPCLFDALSRVDLPAEALLVEVTEDSFVADPERAREVLAKLRAHGVQTAIDDYGTGFSSLAYLRDLPVQELKIDRSFVSTLSTDVRSRVIVDSTRQMAQAIGLRVVAEGVEDETTADALVRMGVDALQGYVVARPMPSGDVLDWVAGWHAHLDEARAGVL</sequence>
<dbReference type="Gene3D" id="3.30.70.270">
    <property type="match status" value="1"/>
</dbReference>
<dbReference type="NCBIfam" id="TIGR00254">
    <property type="entry name" value="GGDEF"/>
    <property type="match status" value="1"/>
</dbReference>
<comment type="caution">
    <text evidence="4">The sequence shown here is derived from an EMBL/GenBank/DDBJ whole genome shotgun (WGS) entry which is preliminary data.</text>
</comment>
<keyword evidence="1" id="KW-0472">Membrane</keyword>
<keyword evidence="1" id="KW-1133">Transmembrane helix</keyword>
<dbReference type="CDD" id="cd01949">
    <property type="entry name" value="GGDEF"/>
    <property type="match status" value="1"/>
</dbReference>
<feature type="transmembrane region" description="Helical" evidence="1">
    <location>
        <begin position="113"/>
        <end position="131"/>
    </location>
</feature>
<dbReference type="SMART" id="SM00267">
    <property type="entry name" value="GGDEF"/>
    <property type="match status" value="1"/>
</dbReference>
<dbReference type="InterPro" id="IPR029787">
    <property type="entry name" value="Nucleotide_cyclase"/>
</dbReference>
<gene>
    <name evidence="4" type="ORF">ACFPJ6_13350</name>
</gene>
<dbReference type="SUPFAM" id="SSF55073">
    <property type="entry name" value="Nucleotide cyclase"/>
    <property type="match status" value="1"/>
</dbReference>
<dbReference type="InterPro" id="IPR035919">
    <property type="entry name" value="EAL_sf"/>
</dbReference>
<feature type="transmembrane region" description="Helical" evidence="1">
    <location>
        <begin position="174"/>
        <end position="199"/>
    </location>
</feature>
<evidence type="ECO:0000256" key="1">
    <source>
        <dbReference type="SAM" id="Phobius"/>
    </source>
</evidence>
<dbReference type="Pfam" id="PF00563">
    <property type="entry name" value="EAL"/>
    <property type="match status" value="1"/>
</dbReference>
<feature type="transmembrane region" description="Helical" evidence="1">
    <location>
        <begin position="268"/>
        <end position="287"/>
    </location>
</feature>
<keyword evidence="5" id="KW-1185">Reference proteome</keyword>
<dbReference type="Proteomes" id="UP001596122">
    <property type="component" value="Unassembled WGS sequence"/>
</dbReference>
<feature type="transmembrane region" description="Helical" evidence="1">
    <location>
        <begin position="20"/>
        <end position="38"/>
    </location>
</feature>
<feature type="transmembrane region" description="Helical" evidence="1">
    <location>
        <begin position="233"/>
        <end position="256"/>
    </location>
</feature>
<feature type="transmembrane region" description="Helical" evidence="1">
    <location>
        <begin position="206"/>
        <end position="227"/>
    </location>
</feature>
<dbReference type="SUPFAM" id="SSF141868">
    <property type="entry name" value="EAL domain-like"/>
    <property type="match status" value="1"/>
</dbReference>
<dbReference type="EMBL" id="JBHSLD010000011">
    <property type="protein sequence ID" value="MFC5381772.1"/>
    <property type="molecule type" value="Genomic_DNA"/>
</dbReference>
<feature type="transmembrane region" description="Helical" evidence="1">
    <location>
        <begin position="50"/>
        <end position="74"/>
    </location>
</feature>